<gene>
    <name evidence="3" type="ORF">AGRA3207_004890</name>
</gene>
<dbReference type="PANTHER" id="PTHR40763">
    <property type="entry name" value="MEMBRANE PROTEIN-RELATED"/>
    <property type="match status" value="1"/>
</dbReference>
<keyword evidence="1" id="KW-0472">Membrane</keyword>
<dbReference type="EMBL" id="CP059572">
    <property type="protein sequence ID" value="QXJ26713.1"/>
    <property type="molecule type" value="Genomic_DNA"/>
</dbReference>
<evidence type="ECO:0000313" key="4">
    <source>
        <dbReference type="Proteomes" id="UP001049518"/>
    </source>
</evidence>
<keyword evidence="1" id="KW-0812">Transmembrane</keyword>
<dbReference type="PANTHER" id="PTHR40763:SF4">
    <property type="entry name" value="DUF1707 DOMAIN-CONTAINING PROTEIN"/>
    <property type="match status" value="1"/>
</dbReference>
<keyword evidence="1" id="KW-1133">Transmembrane helix</keyword>
<keyword evidence="4" id="KW-1185">Reference proteome</keyword>
<protein>
    <submittedName>
        <fullName evidence="3">DUF1707 domain-containing protein</fullName>
    </submittedName>
</protein>
<organism evidence="3 4">
    <name type="scientific">Actinomadura graeca</name>
    <dbReference type="NCBI Taxonomy" id="2750812"/>
    <lineage>
        <taxon>Bacteria</taxon>
        <taxon>Bacillati</taxon>
        <taxon>Actinomycetota</taxon>
        <taxon>Actinomycetes</taxon>
        <taxon>Streptosporangiales</taxon>
        <taxon>Thermomonosporaceae</taxon>
        <taxon>Actinomadura</taxon>
    </lineage>
</organism>
<name>A0ABX8R798_9ACTN</name>
<dbReference type="Proteomes" id="UP001049518">
    <property type="component" value="Chromosome"/>
</dbReference>
<sequence length="141" mass="15529">MRASDADRDRVAESLREHCGVGRISMDEMNERLDLVYQAKTLGQLQEITSDLPEEDLYQLPVPASQAKSTASVAPRPKGELYGRGMRAMWGTWALVSGINVAVWLAIALAGEVVYPWWIWVAGPWGAVILLSSLLGPKRHG</sequence>
<dbReference type="InterPro" id="IPR012551">
    <property type="entry name" value="DUF1707_SHOCT-like"/>
</dbReference>
<proteinExistence type="predicted"/>
<accession>A0ABX8R798</accession>
<feature type="domain" description="DUF1707" evidence="2">
    <location>
        <begin position="1"/>
        <end position="53"/>
    </location>
</feature>
<evidence type="ECO:0000256" key="1">
    <source>
        <dbReference type="SAM" id="Phobius"/>
    </source>
</evidence>
<feature type="transmembrane region" description="Helical" evidence="1">
    <location>
        <begin position="117"/>
        <end position="136"/>
    </location>
</feature>
<evidence type="ECO:0000313" key="3">
    <source>
        <dbReference type="EMBL" id="QXJ26713.1"/>
    </source>
</evidence>
<feature type="transmembrane region" description="Helical" evidence="1">
    <location>
        <begin position="88"/>
        <end position="111"/>
    </location>
</feature>
<dbReference type="Pfam" id="PF08044">
    <property type="entry name" value="DUF1707"/>
    <property type="match status" value="1"/>
</dbReference>
<evidence type="ECO:0000259" key="2">
    <source>
        <dbReference type="Pfam" id="PF08044"/>
    </source>
</evidence>
<reference evidence="3" key="1">
    <citation type="submission" date="2020-07" db="EMBL/GenBank/DDBJ databases">
        <authorList>
            <person name="Tarantini F.S."/>
            <person name="Hong K.W."/>
            <person name="Chan K.G."/>
        </authorList>
    </citation>
    <scope>NUCLEOTIDE SEQUENCE</scope>
    <source>
        <strain evidence="3">32-07</strain>
    </source>
</reference>